<dbReference type="Gene3D" id="1.10.1200.10">
    <property type="entry name" value="ACP-like"/>
    <property type="match status" value="1"/>
</dbReference>
<dbReference type="InterPro" id="IPR025110">
    <property type="entry name" value="AMP-bd_C"/>
</dbReference>
<protein>
    <recommendedName>
        <fullName evidence="4">Carrier domain-containing protein</fullName>
    </recommendedName>
</protein>
<dbReference type="SUPFAM" id="SSF56801">
    <property type="entry name" value="Acetyl-CoA synthetase-like"/>
    <property type="match status" value="1"/>
</dbReference>
<comment type="caution">
    <text evidence="5">The sequence shown here is derived from an EMBL/GenBank/DDBJ whole genome shotgun (WGS) entry which is preliminary data.</text>
</comment>
<name>A0ABP4IMY9_9ACTN</name>
<dbReference type="InterPro" id="IPR000873">
    <property type="entry name" value="AMP-dep_synth/lig_dom"/>
</dbReference>
<dbReference type="Proteomes" id="UP001499863">
    <property type="component" value="Unassembled WGS sequence"/>
</dbReference>
<sequence length="1021" mass="108222">MRAPTERQLGQYCGDTVPHHPDVTAWSLIEAAAARTPDAVAVEHPGGTLTYRALLARVDALAARLVRAGVGRGDLVPLVMAGGPELLVAMLAVMRSAAVFVPLDEQWPGPRLGPMVDACRPAAVLLSPGAGTDGWSAPALAVEPVSRPPADPLAEPAAEPAAGPVQAPPERPAPAPPRPDELAYGFYTSGSTGTPKCALNLHGGLANRLLAMGRRFGTSPDNVVLQNSRHTFDSSLWQLLWPLSCGSRVVIPRPHDVLDLTATVEVIGRHRVTMTDFVPTILTALVELLDSQPELVPDLASLRMLLVGGEEIAPDSVRALRKLLPRLRVTNTFGPTEASIGSVFHEVTPQDPVPVPIGRPIDNTWAVVLDEHGNPAPDREVGEICIGGACLGAGYLGDPERTSLAFVTNPFPGLPGERMYRTGDLGHYGADGLLYFDGRRDQQVKIGGVRVELSEIEYAITSHPLVREAKVLVSDQGGGQHLAAFVTLRGELTKGRLRSHLRALLPAELIPKRFVRLDAVPVNGNGKTDRKALAELLKSRAPLDPNGWTAAGGSTERTLAELWNALLPEPVTSPDADFFDSGGDSLRAQRLALAVSARFDTPLSLRDIVHAPTIALQAAALDGGRTLPPAPPATAASATDLTLPADIRPSGTPTGPPRHLLLTGATGFVGAQLLRDLLDGTDATVHCLVRADGPAAARRRLADALHRYGLWSGRTGHRIHAVPGDLGSPRLGLSAAEHRRLAEQVDTVVHAGALVNLVRGYRAHRRVNVTGTVELLRLAATGRPTTVHFISTLAACPTGPAGDTPVPELPVPAGRTPDTGYGQSKLVAEHLVQLAADRGLAVAVHRLGEVMPATGTGIPNPGSRVELLIQACLRVGAYFTSDLSTDYTPVDHVGPLLAAALTHRQTGYFHLLRPGPLPLDDLLGAFGSAFGLREVEYRDFWQAVQRAAAADPDNRPLAGALALLPVPTTRPDRSPMAFEDAAARFGTTRAARLATLATTRPVPSNHDGLQRYVAHHARHRT</sequence>
<evidence type="ECO:0000256" key="1">
    <source>
        <dbReference type="ARBA" id="ARBA00022450"/>
    </source>
</evidence>
<dbReference type="PANTHER" id="PTHR44845">
    <property type="entry name" value="CARRIER DOMAIN-CONTAINING PROTEIN"/>
    <property type="match status" value="1"/>
</dbReference>
<dbReference type="InterPro" id="IPR010071">
    <property type="entry name" value="AA_adenyl_dom"/>
</dbReference>
<keyword evidence="6" id="KW-1185">Reference proteome</keyword>
<dbReference type="InterPro" id="IPR009081">
    <property type="entry name" value="PP-bd_ACP"/>
</dbReference>
<dbReference type="InterPro" id="IPR042099">
    <property type="entry name" value="ANL_N_sf"/>
</dbReference>
<dbReference type="SUPFAM" id="SSF47336">
    <property type="entry name" value="ACP-like"/>
    <property type="match status" value="1"/>
</dbReference>
<accession>A0ABP4IMY9</accession>
<dbReference type="Gene3D" id="3.40.50.12780">
    <property type="entry name" value="N-terminal domain of ligase-like"/>
    <property type="match status" value="1"/>
</dbReference>
<dbReference type="RefSeq" id="WP_344334001.1">
    <property type="nucleotide sequence ID" value="NZ_BAAAKJ010000152.1"/>
</dbReference>
<dbReference type="Pfam" id="PF07993">
    <property type="entry name" value="NAD_binding_4"/>
    <property type="match status" value="1"/>
</dbReference>
<evidence type="ECO:0000313" key="6">
    <source>
        <dbReference type="Proteomes" id="UP001499863"/>
    </source>
</evidence>
<gene>
    <name evidence="5" type="ORF">GCM10009639_28870</name>
</gene>
<dbReference type="InterPro" id="IPR036291">
    <property type="entry name" value="NAD(P)-bd_dom_sf"/>
</dbReference>
<dbReference type="NCBIfam" id="TIGR01746">
    <property type="entry name" value="Thioester-redct"/>
    <property type="match status" value="1"/>
</dbReference>
<dbReference type="InterPro" id="IPR045851">
    <property type="entry name" value="AMP-bd_C_sf"/>
</dbReference>
<feature type="domain" description="Carrier" evidence="4">
    <location>
        <begin position="550"/>
        <end position="625"/>
    </location>
</feature>
<feature type="compositionally biased region" description="Pro residues" evidence="3">
    <location>
        <begin position="166"/>
        <end position="177"/>
    </location>
</feature>
<dbReference type="Gene3D" id="3.40.50.720">
    <property type="entry name" value="NAD(P)-binding Rossmann-like Domain"/>
    <property type="match status" value="1"/>
</dbReference>
<dbReference type="PROSITE" id="PS50075">
    <property type="entry name" value="CARRIER"/>
    <property type="match status" value="1"/>
</dbReference>
<reference evidence="6" key="1">
    <citation type="journal article" date="2019" name="Int. J. Syst. Evol. Microbiol.">
        <title>The Global Catalogue of Microorganisms (GCM) 10K type strain sequencing project: providing services to taxonomists for standard genome sequencing and annotation.</title>
        <authorList>
            <consortium name="The Broad Institute Genomics Platform"/>
            <consortium name="The Broad Institute Genome Sequencing Center for Infectious Disease"/>
            <person name="Wu L."/>
            <person name="Ma J."/>
        </authorList>
    </citation>
    <scope>NUCLEOTIDE SEQUENCE [LARGE SCALE GENOMIC DNA]</scope>
    <source>
        <strain evidence="6">JCM 12393</strain>
    </source>
</reference>
<feature type="region of interest" description="Disordered" evidence="3">
    <location>
        <begin position="146"/>
        <end position="184"/>
    </location>
</feature>
<evidence type="ECO:0000259" key="4">
    <source>
        <dbReference type="PROSITE" id="PS50075"/>
    </source>
</evidence>
<dbReference type="Pfam" id="PF00550">
    <property type="entry name" value="PP-binding"/>
    <property type="match status" value="1"/>
</dbReference>
<evidence type="ECO:0000256" key="2">
    <source>
        <dbReference type="ARBA" id="ARBA00022553"/>
    </source>
</evidence>
<dbReference type="InterPro" id="IPR010080">
    <property type="entry name" value="Thioester_reductase-like_dom"/>
</dbReference>
<feature type="compositionally biased region" description="Low complexity" evidence="3">
    <location>
        <begin position="152"/>
        <end position="165"/>
    </location>
</feature>
<dbReference type="Gene3D" id="3.30.300.30">
    <property type="match status" value="1"/>
</dbReference>
<dbReference type="InterPro" id="IPR036736">
    <property type="entry name" value="ACP-like_sf"/>
</dbReference>
<organism evidence="5 6">
    <name type="scientific">Kitasatospora putterlickiae</name>
    <dbReference type="NCBI Taxonomy" id="221725"/>
    <lineage>
        <taxon>Bacteria</taxon>
        <taxon>Bacillati</taxon>
        <taxon>Actinomycetota</taxon>
        <taxon>Actinomycetes</taxon>
        <taxon>Kitasatosporales</taxon>
        <taxon>Streptomycetaceae</taxon>
        <taxon>Kitasatospora</taxon>
    </lineage>
</organism>
<dbReference type="EMBL" id="BAAAKJ010000152">
    <property type="protein sequence ID" value="GAA1394595.1"/>
    <property type="molecule type" value="Genomic_DNA"/>
</dbReference>
<evidence type="ECO:0000256" key="3">
    <source>
        <dbReference type="SAM" id="MobiDB-lite"/>
    </source>
</evidence>
<dbReference type="InterPro" id="IPR013120">
    <property type="entry name" value="FAR_NAD-bd"/>
</dbReference>
<dbReference type="CDD" id="cd05930">
    <property type="entry name" value="A_NRPS"/>
    <property type="match status" value="1"/>
</dbReference>
<keyword evidence="2" id="KW-0597">Phosphoprotein</keyword>
<dbReference type="SUPFAM" id="SSF51735">
    <property type="entry name" value="NAD(P)-binding Rossmann-fold domains"/>
    <property type="match status" value="1"/>
</dbReference>
<dbReference type="CDD" id="cd05235">
    <property type="entry name" value="SDR_e1"/>
    <property type="match status" value="1"/>
</dbReference>
<keyword evidence="1" id="KW-0596">Phosphopantetheine</keyword>
<evidence type="ECO:0000313" key="5">
    <source>
        <dbReference type="EMBL" id="GAA1394595.1"/>
    </source>
</evidence>
<dbReference type="Pfam" id="PF13193">
    <property type="entry name" value="AMP-binding_C"/>
    <property type="match status" value="1"/>
</dbReference>
<dbReference type="PANTHER" id="PTHR44845:SF6">
    <property type="entry name" value="BETA-ALANINE-ACTIVATING ENZYME"/>
    <property type="match status" value="1"/>
</dbReference>
<dbReference type="NCBIfam" id="TIGR01733">
    <property type="entry name" value="AA-adenyl-dom"/>
    <property type="match status" value="1"/>
</dbReference>
<dbReference type="Pfam" id="PF00501">
    <property type="entry name" value="AMP-binding"/>
    <property type="match status" value="1"/>
</dbReference>
<proteinExistence type="predicted"/>